<evidence type="ECO:0000256" key="1">
    <source>
        <dbReference type="SAM" id="SignalP"/>
    </source>
</evidence>
<dbReference type="Proteomes" id="UP000318212">
    <property type="component" value="Unassembled WGS sequence"/>
</dbReference>
<sequence>MDAPLRPLAWNRPRLHGWACGWPCLWALLAGAAPAWAGDASPAGNATVQARVLDLRGGELRIELPDAPPARRRMLQAWVDEVAAGIPATFGRWPLERAWVRIVEIDSRDRSPVPWGQTQRGGASPGVLLYVREDAGLAELRGDWTATHEFAHLFHPYLGREGRWLAEGLASYYQNVVRARAGMMAPREAWRELDAGFRRGERDTRAGPLASAARGETMRVYWAGAAFWLEADLALRRHGQDLEGVLAAHAACCLATAPARDPGGFVAALDRIAGTSLLAPL</sequence>
<dbReference type="InterPro" id="IPR027268">
    <property type="entry name" value="Peptidase_M4/M1_CTD_sf"/>
</dbReference>
<accession>A0A508AMU8</accession>
<keyword evidence="1" id="KW-0732">Signal</keyword>
<dbReference type="EMBL" id="VICE01000059">
    <property type="protein sequence ID" value="TQD46972.1"/>
    <property type="molecule type" value="Genomic_DNA"/>
</dbReference>
<keyword evidence="3" id="KW-1185">Reference proteome</keyword>
<feature type="non-terminal residue" evidence="2">
    <location>
        <position position="281"/>
    </location>
</feature>
<reference evidence="2 3" key="1">
    <citation type="submission" date="2019-06" db="EMBL/GenBank/DDBJ databases">
        <title>Lysobacter alkalisoli sp. nov. isolated from saline soil.</title>
        <authorList>
            <person name="Sun J.-Q."/>
            <person name="Xu L."/>
        </authorList>
    </citation>
    <scope>NUCLEOTIDE SEQUENCE [LARGE SCALE GENOMIC DNA]</scope>
    <source>
        <strain evidence="2 3">JCM 31130</strain>
    </source>
</reference>
<evidence type="ECO:0000313" key="2">
    <source>
        <dbReference type="EMBL" id="TQD46972.1"/>
    </source>
</evidence>
<name>A0A508AMU8_9GAMM</name>
<dbReference type="AlphaFoldDB" id="A0A508AMU8"/>
<evidence type="ECO:0000313" key="3">
    <source>
        <dbReference type="Proteomes" id="UP000318212"/>
    </source>
</evidence>
<feature type="chain" id="PRO_5021331846" evidence="1">
    <location>
        <begin position="38"/>
        <end position="281"/>
    </location>
</feature>
<comment type="caution">
    <text evidence="2">The sequence shown here is derived from an EMBL/GenBank/DDBJ whole genome shotgun (WGS) entry which is preliminary data.</text>
</comment>
<dbReference type="Gene3D" id="1.10.390.10">
    <property type="entry name" value="Neutral Protease Domain 2"/>
    <property type="match status" value="1"/>
</dbReference>
<organism evidence="2 3">
    <name type="scientific">Marilutibacter aestuarii</name>
    <dbReference type="NCBI Taxonomy" id="1706195"/>
    <lineage>
        <taxon>Bacteria</taxon>
        <taxon>Pseudomonadati</taxon>
        <taxon>Pseudomonadota</taxon>
        <taxon>Gammaproteobacteria</taxon>
        <taxon>Lysobacterales</taxon>
        <taxon>Lysobacteraceae</taxon>
        <taxon>Marilutibacter</taxon>
    </lineage>
</organism>
<proteinExistence type="predicted"/>
<gene>
    <name evidence="2" type="ORF">FKV25_06275</name>
</gene>
<feature type="signal peptide" evidence="1">
    <location>
        <begin position="1"/>
        <end position="37"/>
    </location>
</feature>
<protein>
    <submittedName>
        <fullName evidence="2">Uncharacterized protein</fullName>
    </submittedName>
</protein>